<organism evidence="1 2">
    <name type="scientific">Nonomuraea angiospora</name>
    <dbReference type="NCBI Taxonomy" id="46172"/>
    <lineage>
        <taxon>Bacteria</taxon>
        <taxon>Bacillati</taxon>
        <taxon>Actinomycetota</taxon>
        <taxon>Actinomycetes</taxon>
        <taxon>Streptosporangiales</taxon>
        <taxon>Streptosporangiaceae</taxon>
        <taxon>Nonomuraea</taxon>
    </lineage>
</organism>
<dbReference type="InterPro" id="IPR011989">
    <property type="entry name" value="ARM-like"/>
</dbReference>
<keyword evidence="2" id="KW-1185">Reference proteome</keyword>
<dbReference type="SUPFAM" id="SSF48371">
    <property type="entry name" value="ARM repeat"/>
    <property type="match status" value="1"/>
</dbReference>
<reference evidence="1 2" key="1">
    <citation type="submission" date="2020-10" db="EMBL/GenBank/DDBJ databases">
        <title>Sequencing the genomes of 1000 actinobacteria strains.</title>
        <authorList>
            <person name="Klenk H.-P."/>
        </authorList>
    </citation>
    <scope>NUCLEOTIDE SEQUENCE [LARGE SCALE GENOMIC DNA]</scope>
    <source>
        <strain evidence="1 2">DSM 43173</strain>
    </source>
</reference>
<protein>
    <recommendedName>
        <fullName evidence="3">HEAT repeat domain-containing protein</fullName>
    </recommendedName>
</protein>
<sequence>MLGDDLIDRICAHASDLDEELGVAANDLLHELFSGYPVENLTRLLRAGDDTCVRTGTWLLSELGERAAPMTGELPALLGHPLRHVRFFALDVVLVNGRHGGVLAPALKLTQDPEAAVRWKALSFLAGASQDQLAAGAAGLEAGRVRDLTEWLAGRPASRDVVARLGDPDLTTRLFAAAAAARLAAEDTGPLEAAARAEDREISSFASERLGSSR</sequence>
<dbReference type="InterPro" id="IPR016024">
    <property type="entry name" value="ARM-type_fold"/>
</dbReference>
<dbReference type="Proteomes" id="UP000633509">
    <property type="component" value="Unassembled WGS sequence"/>
</dbReference>
<name>A0ABR9M3P3_9ACTN</name>
<dbReference type="EMBL" id="JADBEK010000001">
    <property type="protein sequence ID" value="MBE1587541.1"/>
    <property type="molecule type" value="Genomic_DNA"/>
</dbReference>
<dbReference type="Gene3D" id="1.25.10.10">
    <property type="entry name" value="Leucine-rich Repeat Variant"/>
    <property type="match status" value="1"/>
</dbReference>
<evidence type="ECO:0000313" key="2">
    <source>
        <dbReference type="Proteomes" id="UP000633509"/>
    </source>
</evidence>
<accession>A0ABR9M3P3</accession>
<dbReference type="RefSeq" id="WP_192787914.1">
    <property type="nucleotide sequence ID" value="NZ_JADBEK010000001.1"/>
</dbReference>
<comment type="caution">
    <text evidence="1">The sequence shown here is derived from an EMBL/GenBank/DDBJ whole genome shotgun (WGS) entry which is preliminary data.</text>
</comment>
<proteinExistence type="predicted"/>
<gene>
    <name evidence="1" type="ORF">H4W80_005799</name>
</gene>
<evidence type="ECO:0000313" key="1">
    <source>
        <dbReference type="EMBL" id="MBE1587541.1"/>
    </source>
</evidence>
<evidence type="ECO:0008006" key="3">
    <source>
        <dbReference type="Google" id="ProtNLM"/>
    </source>
</evidence>